<gene>
    <name evidence="2" type="ORF">RDB_LOCUS65786</name>
</gene>
<evidence type="ECO:0000256" key="1">
    <source>
        <dbReference type="SAM" id="MobiDB-lite"/>
    </source>
</evidence>
<dbReference type="EMBL" id="CAJMWQ010001139">
    <property type="protein sequence ID" value="CAE6437227.1"/>
    <property type="molecule type" value="Genomic_DNA"/>
</dbReference>
<sequence length="469" mass="53655">MSAVRSAARTIEGAVQFFHFHQDGRDDDKSQSGLSFTSSTNHVRREVWVIKGCSRPTADTLNHLAPQKQRYAFRALVWLLKHSNDKKLINEVLEYVNNYPEMVLDSGAGSQAHFDAILAVARHFHRLQHDAIEWHDLDQFRANCGRFMYLNARPWLHSADSSRRRLTQKVFEFLTSNSPFMGAEEVKDEIQALKKKKLSADKCTLWLEQQAVKITLGCPPDAGLSMCKALFEFVTSKVQIGDGSGSVHAEEIYSTLAWMFLNTAIDSSDNRAFWPAPDEDVTFTDTEENNQDSKQVANFDSTLTLSYFRHSETRQKNSLWLKTVGLSGILYAITYVYDTDELEPDLEMNHSYYEQLIRLLQRTLQSANKTQDHNSDLYIGRLPVYSKDQIRLYEFDSLKYCRDALDRAIQYSPFARFRDELKDIKNSIPVLETPEDKRTASASLHSKSELDMNELPTLPAHPSDGSDMV</sequence>
<comment type="caution">
    <text evidence="2">The sequence shown here is derived from an EMBL/GenBank/DDBJ whole genome shotgun (WGS) entry which is preliminary data.</text>
</comment>
<organism evidence="2 3">
    <name type="scientific">Rhizoctonia solani</name>
    <dbReference type="NCBI Taxonomy" id="456999"/>
    <lineage>
        <taxon>Eukaryota</taxon>
        <taxon>Fungi</taxon>
        <taxon>Dikarya</taxon>
        <taxon>Basidiomycota</taxon>
        <taxon>Agaricomycotina</taxon>
        <taxon>Agaricomycetes</taxon>
        <taxon>Cantharellales</taxon>
        <taxon>Ceratobasidiaceae</taxon>
        <taxon>Rhizoctonia</taxon>
    </lineage>
</organism>
<dbReference type="AlphaFoldDB" id="A0A8H2Y063"/>
<reference evidence="2" key="1">
    <citation type="submission" date="2021-01" db="EMBL/GenBank/DDBJ databases">
        <authorList>
            <person name="Kaushik A."/>
        </authorList>
    </citation>
    <scope>NUCLEOTIDE SEQUENCE</scope>
    <source>
        <strain evidence="2">AG1-1B</strain>
    </source>
</reference>
<accession>A0A8H2Y063</accession>
<evidence type="ECO:0000313" key="2">
    <source>
        <dbReference type="EMBL" id="CAE6437227.1"/>
    </source>
</evidence>
<feature type="region of interest" description="Disordered" evidence="1">
    <location>
        <begin position="435"/>
        <end position="469"/>
    </location>
</feature>
<name>A0A8H2Y063_9AGAM</name>
<protein>
    <submittedName>
        <fullName evidence="2">Uncharacterized protein</fullName>
    </submittedName>
</protein>
<evidence type="ECO:0000313" key="3">
    <source>
        <dbReference type="Proteomes" id="UP000663826"/>
    </source>
</evidence>
<proteinExistence type="predicted"/>
<dbReference type="Proteomes" id="UP000663826">
    <property type="component" value="Unassembled WGS sequence"/>
</dbReference>